<dbReference type="OMA" id="SANDLWA"/>
<dbReference type="AlphaFoldDB" id="A0A1Y2M975"/>
<dbReference type="InterPro" id="IPR056125">
    <property type="entry name" value="DUF7708"/>
</dbReference>
<name>A0A1Y2M975_EPING</name>
<dbReference type="Pfam" id="PF24809">
    <property type="entry name" value="DUF7708"/>
    <property type="match status" value="1"/>
</dbReference>
<organism evidence="2 3">
    <name type="scientific">Epicoccum nigrum</name>
    <name type="common">Soil fungus</name>
    <name type="synonym">Epicoccum purpurascens</name>
    <dbReference type="NCBI Taxonomy" id="105696"/>
    <lineage>
        <taxon>Eukaryota</taxon>
        <taxon>Fungi</taxon>
        <taxon>Dikarya</taxon>
        <taxon>Ascomycota</taxon>
        <taxon>Pezizomycotina</taxon>
        <taxon>Dothideomycetes</taxon>
        <taxon>Pleosporomycetidae</taxon>
        <taxon>Pleosporales</taxon>
        <taxon>Pleosporineae</taxon>
        <taxon>Didymellaceae</taxon>
        <taxon>Epicoccum</taxon>
    </lineage>
</organism>
<protein>
    <recommendedName>
        <fullName evidence="1">DUF7708 domain-containing protein</fullName>
    </recommendedName>
</protein>
<evidence type="ECO:0000259" key="1">
    <source>
        <dbReference type="Pfam" id="PF24809"/>
    </source>
</evidence>
<dbReference type="STRING" id="105696.A0A1Y2M975"/>
<accession>A0A1Y2M975</accession>
<evidence type="ECO:0000313" key="3">
    <source>
        <dbReference type="Proteomes" id="UP000193240"/>
    </source>
</evidence>
<dbReference type="InParanoid" id="A0A1Y2M975"/>
<dbReference type="EMBL" id="KZ107839">
    <property type="protein sequence ID" value="OSS52664.1"/>
    <property type="molecule type" value="Genomic_DNA"/>
</dbReference>
<dbReference type="Proteomes" id="UP000193240">
    <property type="component" value="Unassembled WGS sequence"/>
</dbReference>
<sequence>MAPNMPHQSANDLWADAAGQLSADDKQHINFNQPDKLQILVELRADAELSKQISIDKRWKFVRKSGETVVVRDVFEKIVRWVDTFKQIGDIAVQYDATHASLPWAGIRLILQIAVNDTQNLNLVVEGLAEIAELICRYAVTETLYNQAASKADEGLKRAMVKLYASILGYLSKANQYLKQGTAKRMIKSVVLTEKQLDLGLDAIRTAEKEIRPWMNLVDKDDTIRHQNTFSADRIRNHDALVYLLQGMDVPLRRMDDRLKDLNDNLQSK</sequence>
<feature type="domain" description="DUF7708" evidence="1">
    <location>
        <begin position="75"/>
        <end position="217"/>
    </location>
</feature>
<proteinExistence type="predicted"/>
<keyword evidence="3" id="KW-1185">Reference proteome</keyword>
<gene>
    <name evidence="2" type="ORF">B5807_02918</name>
</gene>
<reference evidence="2 3" key="1">
    <citation type="journal article" date="2017" name="Genome Announc.">
        <title>Genome sequence of the saprophytic ascomycete Epicoccum nigrum ICMP 19927 strain isolated from New Zealand.</title>
        <authorList>
            <person name="Fokin M."/>
            <person name="Fleetwood D."/>
            <person name="Weir B.S."/>
            <person name="Villas-Boas S.G."/>
        </authorList>
    </citation>
    <scope>NUCLEOTIDE SEQUENCE [LARGE SCALE GENOMIC DNA]</scope>
    <source>
        <strain evidence="2 3">ICMP 19927</strain>
    </source>
</reference>
<evidence type="ECO:0000313" key="2">
    <source>
        <dbReference type="EMBL" id="OSS52664.1"/>
    </source>
</evidence>